<gene>
    <name evidence="7" type="ORF">ABID41_002627</name>
</gene>
<proteinExistence type="predicted"/>
<organism evidence="7 8">
    <name type="scientific">Phenylobacterium koreense</name>
    <dbReference type="NCBI Taxonomy" id="266125"/>
    <lineage>
        <taxon>Bacteria</taxon>
        <taxon>Pseudomonadati</taxon>
        <taxon>Pseudomonadota</taxon>
        <taxon>Alphaproteobacteria</taxon>
        <taxon>Caulobacterales</taxon>
        <taxon>Caulobacteraceae</taxon>
        <taxon>Phenylobacterium</taxon>
    </lineage>
</organism>
<dbReference type="Pfam" id="PF02588">
    <property type="entry name" value="YitT_membrane"/>
    <property type="match status" value="1"/>
</dbReference>
<evidence type="ECO:0000256" key="6">
    <source>
        <dbReference type="SAM" id="Phobius"/>
    </source>
</evidence>
<dbReference type="EMBL" id="JBEPLU010000002">
    <property type="protein sequence ID" value="MET3527509.1"/>
    <property type="molecule type" value="Genomic_DNA"/>
</dbReference>
<evidence type="ECO:0000313" key="7">
    <source>
        <dbReference type="EMBL" id="MET3527509.1"/>
    </source>
</evidence>
<feature type="transmembrane region" description="Helical" evidence="6">
    <location>
        <begin position="107"/>
        <end position="128"/>
    </location>
</feature>
<accession>A0ABV2EKC4</accession>
<dbReference type="InterPro" id="IPR003740">
    <property type="entry name" value="YitT"/>
</dbReference>
<evidence type="ECO:0000256" key="5">
    <source>
        <dbReference type="ARBA" id="ARBA00023136"/>
    </source>
</evidence>
<dbReference type="PANTHER" id="PTHR33545">
    <property type="entry name" value="UPF0750 MEMBRANE PROTEIN YITT-RELATED"/>
    <property type="match status" value="1"/>
</dbReference>
<comment type="subcellular location">
    <subcellularLocation>
        <location evidence="1">Cell membrane</location>
        <topology evidence="1">Multi-pass membrane protein</topology>
    </subcellularLocation>
</comment>
<keyword evidence="5 6" id="KW-0472">Membrane</keyword>
<keyword evidence="3 6" id="KW-0812">Transmembrane</keyword>
<dbReference type="InterPro" id="IPR051461">
    <property type="entry name" value="UPF0750_membrane"/>
</dbReference>
<dbReference type="Proteomes" id="UP001549110">
    <property type="component" value="Unassembled WGS sequence"/>
</dbReference>
<keyword evidence="2" id="KW-1003">Cell membrane</keyword>
<evidence type="ECO:0000256" key="4">
    <source>
        <dbReference type="ARBA" id="ARBA00022989"/>
    </source>
</evidence>
<protein>
    <submittedName>
        <fullName evidence="7">Uncharacterized membrane-anchored protein YitT (DUF2179 family)</fullName>
    </submittedName>
</protein>
<dbReference type="PANTHER" id="PTHR33545:SF5">
    <property type="entry name" value="UPF0750 MEMBRANE PROTEIN YITT"/>
    <property type="match status" value="1"/>
</dbReference>
<feature type="transmembrane region" description="Helical" evidence="6">
    <location>
        <begin position="84"/>
        <end position="101"/>
    </location>
</feature>
<evidence type="ECO:0000256" key="1">
    <source>
        <dbReference type="ARBA" id="ARBA00004651"/>
    </source>
</evidence>
<feature type="transmembrane region" description="Helical" evidence="6">
    <location>
        <begin position="51"/>
        <end position="72"/>
    </location>
</feature>
<name>A0ABV2EKC4_9CAUL</name>
<keyword evidence="4 6" id="KW-1133">Transmembrane helix</keyword>
<reference evidence="7 8" key="1">
    <citation type="submission" date="2024-06" db="EMBL/GenBank/DDBJ databases">
        <title>Genomic Encyclopedia of Type Strains, Phase IV (KMG-IV): sequencing the most valuable type-strain genomes for metagenomic binning, comparative biology and taxonomic classification.</title>
        <authorList>
            <person name="Goeker M."/>
        </authorList>
    </citation>
    <scope>NUCLEOTIDE SEQUENCE [LARGE SCALE GENOMIC DNA]</scope>
    <source>
        <strain evidence="7 8">DSM 17809</strain>
    </source>
</reference>
<keyword evidence="8" id="KW-1185">Reference proteome</keyword>
<dbReference type="RefSeq" id="WP_354297809.1">
    <property type="nucleotide sequence ID" value="NZ_JBEPLU010000002.1"/>
</dbReference>
<evidence type="ECO:0000256" key="3">
    <source>
        <dbReference type="ARBA" id="ARBA00022692"/>
    </source>
</evidence>
<feature type="transmembrane region" description="Helical" evidence="6">
    <location>
        <begin position="175"/>
        <end position="192"/>
    </location>
</feature>
<sequence>MSSTIDVSHAWYEDGLALVTGSALTAFGLLMLKSAGLVVGGMAGLALNLSYLTQMNVGVLFMLLSLPFFVFGQRTLGWPFTLKSLLVSAFLVIFSLVFPQLVTLDDIHPLFAAAFGGALCGVGILAVIRHHASVGGLGVLIIYLHERRHIPAGVTQFIADGLIVLSALAVIGPRAVAYSVISTAVLSVVLLTNHRPGRYMG</sequence>
<comment type="caution">
    <text evidence="7">The sequence shown here is derived from an EMBL/GenBank/DDBJ whole genome shotgun (WGS) entry which is preliminary data.</text>
</comment>
<evidence type="ECO:0000256" key="2">
    <source>
        <dbReference type="ARBA" id="ARBA00022475"/>
    </source>
</evidence>
<evidence type="ECO:0000313" key="8">
    <source>
        <dbReference type="Proteomes" id="UP001549110"/>
    </source>
</evidence>
<feature type="transmembrane region" description="Helical" evidence="6">
    <location>
        <begin position="12"/>
        <end position="31"/>
    </location>
</feature>